<evidence type="ECO:0000256" key="1">
    <source>
        <dbReference type="SAM" id="MobiDB-lite"/>
    </source>
</evidence>
<feature type="region of interest" description="Disordered" evidence="1">
    <location>
        <begin position="150"/>
        <end position="186"/>
    </location>
</feature>
<feature type="transmembrane region" description="Helical" evidence="2">
    <location>
        <begin position="69"/>
        <end position="95"/>
    </location>
</feature>
<comment type="caution">
    <text evidence="3">The sequence shown here is derived from an EMBL/GenBank/DDBJ whole genome shotgun (WGS) entry which is preliminary data.</text>
</comment>
<evidence type="ECO:0000256" key="2">
    <source>
        <dbReference type="SAM" id="Phobius"/>
    </source>
</evidence>
<dbReference type="OrthoDB" id="6339047at2759"/>
<feature type="region of interest" description="Disordered" evidence="1">
    <location>
        <begin position="535"/>
        <end position="563"/>
    </location>
</feature>
<dbReference type="AlphaFoldDB" id="A0A9J6G6U3"/>
<feature type="transmembrane region" description="Helical" evidence="2">
    <location>
        <begin position="107"/>
        <end position="129"/>
    </location>
</feature>
<dbReference type="EMBL" id="JABSTR010000006">
    <property type="protein sequence ID" value="KAH9374126.1"/>
    <property type="molecule type" value="Genomic_DNA"/>
</dbReference>
<dbReference type="VEuPathDB" id="VectorBase:HLOH_055299"/>
<feature type="compositionally biased region" description="Low complexity" evidence="1">
    <location>
        <begin position="325"/>
        <end position="338"/>
    </location>
</feature>
<accession>A0A9J6G6U3</accession>
<protein>
    <submittedName>
        <fullName evidence="3">Uncharacterized protein</fullName>
    </submittedName>
</protein>
<keyword evidence="2" id="KW-1133">Transmembrane helix</keyword>
<proteinExistence type="predicted"/>
<reference evidence="3 4" key="1">
    <citation type="journal article" date="2020" name="Cell">
        <title>Large-Scale Comparative Analyses of Tick Genomes Elucidate Their Genetic Diversity and Vector Capacities.</title>
        <authorList>
            <consortium name="Tick Genome and Microbiome Consortium (TIGMIC)"/>
            <person name="Jia N."/>
            <person name="Wang J."/>
            <person name="Shi W."/>
            <person name="Du L."/>
            <person name="Sun Y."/>
            <person name="Zhan W."/>
            <person name="Jiang J.F."/>
            <person name="Wang Q."/>
            <person name="Zhang B."/>
            <person name="Ji P."/>
            <person name="Bell-Sakyi L."/>
            <person name="Cui X.M."/>
            <person name="Yuan T.T."/>
            <person name="Jiang B.G."/>
            <person name="Yang W.F."/>
            <person name="Lam T.T."/>
            <person name="Chang Q.C."/>
            <person name="Ding S.J."/>
            <person name="Wang X.J."/>
            <person name="Zhu J.G."/>
            <person name="Ruan X.D."/>
            <person name="Zhao L."/>
            <person name="Wei J.T."/>
            <person name="Ye R.Z."/>
            <person name="Que T.C."/>
            <person name="Du C.H."/>
            <person name="Zhou Y.H."/>
            <person name="Cheng J.X."/>
            <person name="Dai P.F."/>
            <person name="Guo W.B."/>
            <person name="Han X.H."/>
            <person name="Huang E.J."/>
            <person name="Li L.F."/>
            <person name="Wei W."/>
            <person name="Gao Y.C."/>
            <person name="Liu J.Z."/>
            <person name="Shao H.Z."/>
            <person name="Wang X."/>
            <person name="Wang C.C."/>
            <person name="Yang T.C."/>
            <person name="Huo Q.B."/>
            <person name="Li W."/>
            <person name="Chen H.Y."/>
            <person name="Chen S.E."/>
            <person name="Zhou L.G."/>
            <person name="Ni X.B."/>
            <person name="Tian J.H."/>
            <person name="Sheng Y."/>
            <person name="Liu T."/>
            <person name="Pan Y.S."/>
            <person name="Xia L.Y."/>
            <person name="Li J."/>
            <person name="Zhao F."/>
            <person name="Cao W.C."/>
        </authorList>
    </citation>
    <scope>NUCLEOTIDE SEQUENCE [LARGE SCALE GENOMIC DNA]</scope>
    <source>
        <strain evidence="3">HaeL-2018</strain>
    </source>
</reference>
<keyword evidence="2" id="KW-0812">Transmembrane</keyword>
<sequence length="563" mass="60880">MSYTKTEEDVNAFLSARRVTLMPRRPPQRAHSFFTASLRESRGAPSSACVRAACRDCLRKGLNRKSNYLLGWLFVSVLFFFPECGLALFMSLQYWKLDSKGIAELAFYIARAVMNVVCIVCIQSLYTQWKQEKAVMRRLQNLNVVPSYRDLSPSSKSNGAGPGSSNGVGRNASPGAPRANGSANGSLSAASRSRFAAAADSEPTYIVAHNSALKRSTSSVSGLMVRAVGGGGSHRHHGGVYNTAFNGSLNGCVLGPSGVDFYAPNPALWAGPSPRSEFDASSFADLVARGGGSSAGAGGGLLNGYHSMSRSTSELNRGGDGWTMSVASPSPLPSASPVDYATQSLDRPKFRRNGGRNNRWDVLDVRGFGDVTLERLPERPFQYLNRPGSVPCSVHVVAQLVRTMGCLVVRRVWDVYASAIIRDNSAALFSSPSGLPTCTLNMSSAFIPVSYVFFPTSSGLRARQQHMQDLISSKPGALKKGEEIKERKKKLRKDYRKQGKFKQEKLRKKENFIVITGKDEMPLLGMSSVFVPPLQQPHPSFPTHPPGMDASTLVSPAGRVQAA</sequence>
<feature type="compositionally biased region" description="Pro residues" evidence="1">
    <location>
        <begin position="535"/>
        <end position="545"/>
    </location>
</feature>
<keyword evidence="4" id="KW-1185">Reference proteome</keyword>
<dbReference type="Proteomes" id="UP000821853">
    <property type="component" value="Chromosome 4"/>
</dbReference>
<gene>
    <name evidence="3" type="ORF">HPB48_005395</name>
</gene>
<organism evidence="3 4">
    <name type="scientific">Haemaphysalis longicornis</name>
    <name type="common">Bush tick</name>
    <dbReference type="NCBI Taxonomy" id="44386"/>
    <lineage>
        <taxon>Eukaryota</taxon>
        <taxon>Metazoa</taxon>
        <taxon>Ecdysozoa</taxon>
        <taxon>Arthropoda</taxon>
        <taxon>Chelicerata</taxon>
        <taxon>Arachnida</taxon>
        <taxon>Acari</taxon>
        <taxon>Parasitiformes</taxon>
        <taxon>Ixodida</taxon>
        <taxon>Ixodoidea</taxon>
        <taxon>Ixodidae</taxon>
        <taxon>Haemaphysalinae</taxon>
        <taxon>Haemaphysalis</taxon>
    </lineage>
</organism>
<evidence type="ECO:0000313" key="4">
    <source>
        <dbReference type="Proteomes" id="UP000821853"/>
    </source>
</evidence>
<feature type="region of interest" description="Disordered" evidence="1">
    <location>
        <begin position="310"/>
        <end position="339"/>
    </location>
</feature>
<name>A0A9J6G6U3_HAELO</name>
<keyword evidence="2" id="KW-0472">Membrane</keyword>
<evidence type="ECO:0000313" key="3">
    <source>
        <dbReference type="EMBL" id="KAH9374126.1"/>
    </source>
</evidence>